<accession>A0A6A6EWW0</accession>
<evidence type="ECO:0000256" key="1">
    <source>
        <dbReference type="SAM" id="Phobius"/>
    </source>
</evidence>
<keyword evidence="3" id="KW-1185">Reference proteome</keyword>
<dbReference type="EMBL" id="ML994611">
    <property type="protein sequence ID" value="KAF2194600.1"/>
    <property type="molecule type" value="Genomic_DNA"/>
</dbReference>
<proteinExistence type="predicted"/>
<dbReference type="Proteomes" id="UP000800200">
    <property type="component" value="Unassembled WGS sequence"/>
</dbReference>
<feature type="transmembrane region" description="Helical" evidence="1">
    <location>
        <begin position="87"/>
        <end position="110"/>
    </location>
</feature>
<reference evidence="2" key="1">
    <citation type="journal article" date="2020" name="Stud. Mycol.">
        <title>101 Dothideomycetes genomes: a test case for predicting lifestyles and emergence of pathogens.</title>
        <authorList>
            <person name="Haridas S."/>
            <person name="Albert R."/>
            <person name="Binder M."/>
            <person name="Bloem J."/>
            <person name="Labutti K."/>
            <person name="Salamov A."/>
            <person name="Andreopoulos B."/>
            <person name="Baker S."/>
            <person name="Barry K."/>
            <person name="Bills G."/>
            <person name="Bluhm B."/>
            <person name="Cannon C."/>
            <person name="Castanera R."/>
            <person name="Culley D."/>
            <person name="Daum C."/>
            <person name="Ezra D."/>
            <person name="Gonzalez J."/>
            <person name="Henrissat B."/>
            <person name="Kuo A."/>
            <person name="Liang C."/>
            <person name="Lipzen A."/>
            <person name="Lutzoni F."/>
            <person name="Magnuson J."/>
            <person name="Mondo S."/>
            <person name="Nolan M."/>
            <person name="Ohm R."/>
            <person name="Pangilinan J."/>
            <person name="Park H.-J."/>
            <person name="Ramirez L."/>
            <person name="Alfaro M."/>
            <person name="Sun H."/>
            <person name="Tritt A."/>
            <person name="Yoshinaga Y."/>
            <person name="Zwiers L.-H."/>
            <person name="Turgeon B."/>
            <person name="Goodwin S."/>
            <person name="Spatafora J."/>
            <person name="Crous P."/>
            <person name="Grigoriev I."/>
        </authorList>
    </citation>
    <scope>NUCLEOTIDE SEQUENCE</scope>
    <source>
        <strain evidence="2">CBS 207.26</strain>
    </source>
</reference>
<evidence type="ECO:0000313" key="2">
    <source>
        <dbReference type="EMBL" id="KAF2194600.1"/>
    </source>
</evidence>
<protein>
    <submittedName>
        <fullName evidence="2">Uncharacterized protein</fullName>
    </submittedName>
</protein>
<dbReference type="PROSITE" id="PS51257">
    <property type="entry name" value="PROKAR_LIPOPROTEIN"/>
    <property type="match status" value="1"/>
</dbReference>
<keyword evidence="1" id="KW-0472">Membrane</keyword>
<dbReference type="AlphaFoldDB" id="A0A6A6EWW0"/>
<gene>
    <name evidence="2" type="ORF">K469DRAFT_130542</name>
</gene>
<sequence length="111" mass="12074">MQLKIKVAIAQSSILSCIGPSAPEKLRDLTPHMSRMDTSQTRPAAFGTYRAKAILGIVVAFIITSTVSMILRFVGKKIKKTNISSEDWFIIAAQVTVYGLALVAILGIFYA</sequence>
<keyword evidence="1" id="KW-1133">Transmembrane helix</keyword>
<name>A0A6A6EWW0_9PEZI</name>
<evidence type="ECO:0000313" key="3">
    <source>
        <dbReference type="Proteomes" id="UP000800200"/>
    </source>
</evidence>
<feature type="transmembrane region" description="Helical" evidence="1">
    <location>
        <begin position="53"/>
        <end position="75"/>
    </location>
</feature>
<organism evidence="2 3">
    <name type="scientific">Zopfia rhizophila CBS 207.26</name>
    <dbReference type="NCBI Taxonomy" id="1314779"/>
    <lineage>
        <taxon>Eukaryota</taxon>
        <taxon>Fungi</taxon>
        <taxon>Dikarya</taxon>
        <taxon>Ascomycota</taxon>
        <taxon>Pezizomycotina</taxon>
        <taxon>Dothideomycetes</taxon>
        <taxon>Dothideomycetes incertae sedis</taxon>
        <taxon>Zopfiaceae</taxon>
        <taxon>Zopfia</taxon>
    </lineage>
</organism>
<keyword evidence="1" id="KW-0812">Transmembrane</keyword>